<feature type="signal peptide" evidence="1">
    <location>
        <begin position="1"/>
        <end position="23"/>
    </location>
</feature>
<gene>
    <name evidence="3" type="ORF">SAMN05192540_3563</name>
</gene>
<dbReference type="SUPFAM" id="SSF56219">
    <property type="entry name" value="DNase I-like"/>
    <property type="match status" value="1"/>
</dbReference>
<dbReference type="InterPro" id="IPR050410">
    <property type="entry name" value="CCR4/nocturin_mRNA_transcr"/>
</dbReference>
<dbReference type="CDD" id="cd09083">
    <property type="entry name" value="EEP-1"/>
    <property type="match status" value="1"/>
</dbReference>
<keyword evidence="3" id="KW-0255">Endonuclease</keyword>
<dbReference type="GO" id="GO:0000175">
    <property type="term" value="F:3'-5'-RNA exonuclease activity"/>
    <property type="evidence" value="ECO:0007669"/>
    <property type="project" value="TreeGrafter"/>
</dbReference>
<dbReference type="EMBL" id="FNTB01000001">
    <property type="protein sequence ID" value="SEC59330.1"/>
    <property type="molecule type" value="Genomic_DNA"/>
</dbReference>
<reference evidence="3 4" key="1">
    <citation type="submission" date="2016-10" db="EMBL/GenBank/DDBJ databases">
        <authorList>
            <person name="de Groot N.N."/>
        </authorList>
    </citation>
    <scope>NUCLEOTIDE SEQUENCE [LARGE SCALE GENOMIC DNA]</scope>
    <source>
        <strain evidence="3 4">MAR_2009_71</strain>
    </source>
</reference>
<evidence type="ECO:0000259" key="2">
    <source>
        <dbReference type="Pfam" id="PF03372"/>
    </source>
</evidence>
<accession>A0A1H4TSW2</accession>
<evidence type="ECO:0000313" key="4">
    <source>
        <dbReference type="Proteomes" id="UP000183038"/>
    </source>
</evidence>
<keyword evidence="3" id="KW-0378">Hydrolase</keyword>
<dbReference type="PANTHER" id="PTHR12121">
    <property type="entry name" value="CARBON CATABOLITE REPRESSOR PROTEIN 4"/>
    <property type="match status" value="1"/>
</dbReference>
<keyword evidence="3" id="KW-0269">Exonuclease</keyword>
<evidence type="ECO:0000256" key="1">
    <source>
        <dbReference type="SAM" id="SignalP"/>
    </source>
</evidence>
<dbReference type="Pfam" id="PF03372">
    <property type="entry name" value="Exo_endo_phos"/>
    <property type="match status" value="1"/>
</dbReference>
<protein>
    <submittedName>
        <fullName evidence="3">Metal-dependent hydrolase, endonuclease/exonuclease/phosphatase family</fullName>
    </submittedName>
</protein>
<dbReference type="GO" id="GO:0004519">
    <property type="term" value="F:endonuclease activity"/>
    <property type="evidence" value="ECO:0007669"/>
    <property type="project" value="UniProtKB-KW"/>
</dbReference>
<feature type="domain" description="Endonuclease/exonuclease/phosphatase" evidence="2">
    <location>
        <begin position="29"/>
        <end position="271"/>
    </location>
</feature>
<evidence type="ECO:0000313" key="3">
    <source>
        <dbReference type="EMBL" id="SEC59330.1"/>
    </source>
</evidence>
<dbReference type="InterPro" id="IPR005135">
    <property type="entry name" value="Endo/exonuclease/phosphatase"/>
</dbReference>
<dbReference type="InterPro" id="IPR036691">
    <property type="entry name" value="Endo/exonu/phosph_ase_sf"/>
</dbReference>
<dbReference type="Gene3D" id="3.60.10.10">
    <property type="entry name" value="Endonuclease/exonuclease/phosphatase"/>
    <property type="match status" value="1"/>
</dbReference>
<name>A0A1H4TSW2_9FLAO</name>
<keyword evidence="3" id="KW-0540">Nuclease</keyword>
<organism evidence="3 4">
    <name type="scientific">Maribacter dokdonensis</name>
    <dbReference type="NCBI Taxonomy" id="320912"/>
    <lineage>
        <taxon>Bacteria</taxon>
        <taxon>Pseudomonadati</taxon>
        <taxon>Bacteroidota</taxon>
        <taxon>Flavobacteriia</taxon>
        <taxon>Flavobacteriales</taxon>
        <taxon>Flavobacteriaceae</taxon>
        <taxon>Maribacter</taxon>
    </lineage>
</organism>
<dbReference type="PANTHER" id="PTHR12121:SF36">
    <property type="entry name" value="ENDONUCLEASE_EXONUCLEASE_PHOSPHATASE DOMAIN-CONTAINING PROTEIN"/>
    <property type="match status" value="1"/>
</dbReference>
<keyword evidence="1" id="KW-0732">Signal</keyword>
<dbReference type="AlphaFoldDB" id="A0A1H4TSW2"/>
<proteinExistence type="predicted"/>
<dbReference type="Proteomes" id="UP000183038">
    <property type="component" value="Unassembled WGS sequence"/>
</dbReference>
<feature type="chain" id="PRO_5010260106" evidence="1">
    <location>
        <begin position="24"/>
        <end position="282"/>
    </location>
</feature>
<sequence length="282" mass="32253">MRNSIKYISFVLALCMSISSLCGQEINVLTYNIKYDNVNDTVNNWNDRKADMVDLLQYYDPGIIGMQEVLHHQLTFLDEQLSNYNYIGVGRDDGKEKGEYSPILFNTKLYKLLKSETFWLSDTPSKISVGWDAAMERICTYGLFEDLNTGKQFLVFNTHFDHVGTVARENSAKLIVSKIREVNGDHLPVVLMGDLNLNPTEKPIQFLQNALADGKSIAQKPFYGPTGTFSGFDHSSILTNRIDYLFVENFEVLEYLHIDDRMENNKHISDHLPVFAKLLMSK</sequence>